<protein>
    <submittedName>
        <fullName evidence="2">Uncharacterized protein</fullName>
    </submittedName>
</protein>
<keyword evidence="1" id="KW-0732">Signal</keyword>
<dbReference type="EMBL" id="BKCJ010159747">
    <property type="protein sequence ID" value="GEY20486.1"/>
    <property type="molecule type" value="Genomic_DNA"/>
</dbReference>
<gene>
    <name evidence="2" type="ORF">Tci_392460</name>
</gene>
<organism evidence="2">
    <name type="scientific">Tanacetum cinerariifolium</name>
    <name type="common">Dalmatian daisy</name>
    <name type="synonym">Chrysanthemum cinerariifolium</name>
    <dbReference type="NCBI Taxonomy" id="118510"/>
    <lineage>
        <taxon>Eukaryota</taxon>
        <taxon>Viridiplantae</taxon>
        <taxon>Streptophyta</taxon>
        <taxon>Embryophyta</taxon>
        <taxon>Tracheophyta</taxon>
        <taxon>Spermatophyta</taxon>
        <taxon>Magnoliopsida</taxon>
        <taxon>eudicotyledons</taxon>
        <taxon>Gunneridae</taxon>
        <taxon>Pentapetalae</taxon>
        <taxon>asterids</taxon>
        <taxon>campanulids</taxon>
        <taxon>Asterales</taxon>
        <taxon>Asteraceae</taxon>
        <taxon>Asteroideae</taxon>
        <taxon>Anthemideae</taxon>
        <taxon>Anthemidinae</taxon>
        <taxon>Tanacetum</taxon>
    </lineage>
</organism>
<feature type="chain" id="PRO_5025423488" evidence="1">
    <location>
        <begin position="26"/>
        <end position="90"/>
    </location>
</feature>
<accession>A0A699HJK6</accession>
<reference evidence="2" key="1">
    <citation type="journal article" date="2019" name="Sci. Rep.">
        <title>Draft genome of Tanacetum cinerariifolium, the natural source of mosquito coil.</title>
        <authorList>
            <person name="Yamashiro T."/>
            <person name="Shiraishi A."/>
            <person name="Satake H."/>
            <person name="Nakayama K."/>
        </authorList>
    </citation>
    <scope>NUCLEOTIDE SEQUENCE</scope>
</reference>
<proteinExistence type="predicted"/>
<name>A0A699HJK6_TANCI</name>
<feature type="signal peptide" evidence="1">
    <location>
        <begin position="1"/>
        <end position="25"/>
    </location>
</feature>
<dbReference type="AlphaFoldDB" id="A0A699HJK6"/>
<evidence type="ECO:0000256" key="1">
    <source>
        <dbReference type="SAM" id="SignalP"/>
    </source>
</evidence>
<sequence length="90" mass="10327">MRLAQVSILLRCELTLLLLFTFVRYEETPSGLKPYRQKDGALLAIEYRLADEELVREGVAQVNIRLTWKDTITDLNLSDIVDEQIFGTPS</sequence>
<evidence type="ECO:0000313" key="2">
    <source>
        <dbReference type="EMBL" id="GEY20486.1"/>
    </source>
</evidence>
<comment type="caution">
    <text evidence="2">The sequence shown here is derived from an EMBL/GenBank/DDBJ whole genome shotgun (WGS) entry which is preliminary data.</text>
</comment>